<evidence type="ECO:0000256" key="1">
    <source>
        <dbReference type="SAM" id="MobiDB-lite"/>
    </source>
</evidence>
<evidence type="ECO:0000313" key="2">
    <source>
        <dbReference type="EMBL" id="QHU15161.1"/>
    </source>
</evidence>
<protein>
    <submittedName>
        <fullName evidence="2">Uncharacterized protein</fullName>
    </submittedName>
</protein>
<feature type="compositionally biased region" description="Basic and acidic residues" evidence="1">
    <location>
        <begin position="13"/>
        <end position="22"/>
    </location>
</feature>
<sequence length="97" mass="11603">MGKKNRKPKKEKKAPEYRSKEERQAEVKHILEQLSEFQLNPTYEPVKKLYLKFKEYISEGERLLVNIPFPEINRRIKGVLAINKREDVTIALMNEKF</sequence>
<dbReference type="EMBL" id="MN740851">
    <property type="protein sequence ID" value="QHU15161.1"/>
    <property type="molecule type" value="Genomic_DNA"/>
</dbReference>
<reference evidence="2" key="1">
    <citation type="journal article" date="2020" name="Nature">
        <title>Giant virus diversity and host interactions through global metagenomics.</title>
        <authorList>
            <person name="Schulz F."/>
            <person name="Roux S."/>
            <person name="Paez-Espino D."/>
            <person name="Jungbluth S."/>
            <person name="Walsh D.A."/>
            <person name="Denef V.J."/>
            <person name="McMahon K.D."/>
            <person name="Konstantinidis K.T."/>
            <person name="Eloe-Fadrosh E.A."/>
            <person name="Kyrpides N.C."/>
            <person name="Woyke T."/>
        </authorList>
    </citation>
    <scope>NUCLEOTIDE SEQUENCE</scope>
    <source>
        <strain evidence="2">GVMAG-S-1102244-55</strain>
    </source>
</reference>
<name>A0A6C0KDA1_9ZZZZ</name>
<proteinExistence type="predicted"/>
<feature type="compositionally biased region" description="Basic residues" evidence="1">
    <location>
        <begin position="1"/>
        <end position="12"/>
    </location>
</feature>
<dbReference type="AlphaFoldDB" id="A0A6C0KDA1"/>
<feature type="region of interest" description="Disordered" evidence="1">
    <location>
        <begin position="1"/>
        <end position="22"/>
    </location>
</feature>
<organism evidence="2">
    <name type="scientific">viral metagenome</name>
    <dbReference type="NCBI Taxonomy" id="1070528"/>
    <lineage>
        <taxon>unclassified sequences</taxon>
        <taxon>metagenomes</taxon>
        <taxon>organismal metagenomes</taxon>
    </lineage>
</organism>
<accession>A0A6C0KDA1</accession>